<evidence type="ECO:0000259" key="6">
    <source>
        <dbReference type="Pfam" id="PF26343"/>
    </source>
</evidence>
<dbReference type="GO" id="GO:0004518">
    <property type="term" value="F:nuclease activity"/>
    <property type="evidence" value="ECO:0007669"/>
    <property type="project" value="UniProtKB-KW"/>
</dbReference>
<keyword evidence="4" id="KW-0460">Magnesium</keyword>
<dbReference type="Proteomes" id="UP000578252">
    <property type="component" value="Unassembled WGS sequence"/>
</dbReference>
<organism evidence="7 8">
    <name type="scientific">Mobiluncus mulieris</name>
    <dbReference type="NCBI Taxonomy" id="2052"/>
    <lineage>
        <taxon>Bacteria</taxon>
        <taxon>Bacillati</taxon>
        <taxon>Actinomycetota</taxon>
        <taxon>Actinomycetes</taxon>
        <taxon>Actinomycetales</taxon>
        <taxon>Actinomycetaceae</taxon>
        <taxon>Mobiluncus</taxon>
    </lineage>
</organism>
<feature type="domain" description="VapC50 C-terminal" evidence="6">
    <location>
        <begin position="131"/>
        <end position="180"/>
    </location>
</feature>
<evidence type="ECO:0000313" key="7">
    <source>
        <dbReference type="EMBL" id="NMW65010.1"/>
    </source>
</evidence>
<dbReference type="AlphaFoldDB" id="A0A7Y0U137"/>
<feature type="domain" description="PIN" evidence="5">
    <location>
        <begin position="5"/>
        <end position="113"/>
    </location>
</feature>
<gene>
    <name evidence="7" type="ORF">HHJ78_05585</name>
</gene>
<keyword evidence="2" id="KW-0479">Metal-binding</keyword>
<sequence>MSGFRVVLDASALFPIARADLLLRLAEQGLYVPLWSSRIMVELNRALLRNERATASRAVRRWVCMTEAFPDALVDNWESLVDGIIGIPDEDDRHVVAVAIEGRASAIVTDNIRDFPDVALNPHGLHAVKTDDFLLDLFDIAPGVVMKCLDAMVASRSRPPVSFEKLLADIAKSAPEFSKTVTNYKDIIS</sequence>
<accession>A0A7Y0U137</accession>
<dbReference type="Pfam" id="PF26343">
    <property type="entry name" value="VapC50_C"/>
    <property type="match status" value="1"/>
</dbReference>
<dbReference type="InterPro" id="IPR058652">
    <property type="entry name" value="VapC50_C"/>
</dbReference>
<dbReference type="InterPro" id="IPR002716">
    <property type="entry name" value="PIN_dom"/>
</dbReference>
<keyword evidence="1" id="KW-0540">Nuclease</keyword>
<evidence type="ECO:0000259" key="5">
    <source>
        <dbReference type="Pfam" id="PF13470"/>
    </source>
</evidence>
<evidence type="ECO:0000256" key="1">
    <source>
        <dbReference type="ARBA" id="ARBA00022722"/>
    </source>
</evidence>
<dbReference type="Pfam" id="PF13470">
    <property type="entry name" value="PIN_3"/>
    <property type="match status" value="1"/>
</dbReference>
<keyword evidence="3" id="KW-0378">Hydrolase</keyword>
<dbReference type="RefSeq" id="WP_169771872.1">
    <property type="nucleotide sequence ID" value="NZ_JABCUR010000004.1"/>
</dbReference>
<evidence type="ECO:0000313" key="8">
    <source>
        <dbReference type="Proteomes" id="UP000578252"/>
    </source>
</evidence>
<dbReference type="InterPro" id="IPR029060">
    <property type="entry name" value="PIN-like_dom_sf"/>
</dbReference>
<dbReference type="SUPFAM" id="SSF88723">
    <property type="entry name" value="PIN domain-like"/>
    <property type="match status" value="1"/>
</dbReference>
<evidence type="ECO:0000256" key="3">
    <source>
        <dbReference type="ARBA" id="ARBA00022801"/>
    </source>
</evidence>
<proteinExistence type="predicted"/>
<reference evidence="7 8" key="1">
    <citation type="submission" date="2020-04" db="EMBL/GenBank/DDBJ databases">
        <title>Antimicrobial susceptibility and clonality of vaginal-derived multi-drug resistant Mobiluncus isolates in China.</title>
        <authorList>
            <person name="Zhang X."/>
        </authorList>
    </citation>
    <scope>NUCLEOTIDE SEQUENCE [LARGE SCALE GENOMIC DNA]</scope>
    <source>
        <strain evidence="7 8">13</strain>
    </source>
</reference>
<dbReference type="EMBL" id="JABCUR010000004">
    <property type="protein sequence ID" value="NMW65010.1"/>
    <property type="molecule type" value="Genomic_DNA"/>
</dbReference>
<dbReference type="GO" id="GO:0016787">
    <property type="term" value="F:hydrolase activity"/>
    <property type="evidence" value="ECO:0007669"/>
    <property type="project" value="UniProtKB-KW"/>
</dbReference>
<evidence type="ECO:0000256" key="4">
    <source>
        <dbReference type="ARBA" id="ARBA00022842"/>
    </source>
</evidence>
<evidence type="ECO:0000256" key="2">
    <source>
        <dbReference type="ARBA" id="ARBA00022723"/>
    </source>
</evidence>
<dbReference type="GO" id="GO:0046872">
    <property type="term" value="F:metal ion binding"/>
    <property type="evidence" value="ECO:0007669"/>
    <property type="project" value="UniProtKB-KW"/>
</dbReference>
<comment type="caution">
    <text evidence="7">The sequence shown here is derived from an EMBL/GenBank/DDBJ whole genome shotgun (WGS) entry which is preliminary data.</text>
</comment>
<name>A0A7Y0U137_9ACTO</name>
<protein>
    <submittedName>
        <fullName evidence="7">PIN domain-containing protein</fullName>
    </submittedName>
</protein>